<accession>A0A644W0T0</accession>
<proteinExistence type="predicted"/>
<comment type="caution">
    <text evidence="1">The sequence shown here is derived from an EMBL/GenBank/DDBJ whole genome shotgun (WGS) entry which is preliminary data.</text>
</comment>
<evidence type="ECO:0000313" key="1">
    <source>
        <dbReference type="EMBL" id="MPL96173.1"/>
    </source>
</evidence>
<name>A0A644W0T0_9ZZZZ</name>
<sequence length="158" mass="17405">MILSRHNAPCFPGIGEDELLIQGFDGMHVDYCSLIPLLREQLSCLEGLGNQDGPQGYDGDVASVGKHFAFAQGEWFTLFVQRSDCLSVQAHVHASFNLCRCFGQCLEADGVGRLDDGQARYHAHQTDVFERHVRSPVECCTDAGICSHQFDIQFGIVG</sequence>
<dbReference type="EMBL" id="VSSQ01000498">
    <property type="protein sequence ID" value="MPL96173.1"/>
    <property type="molecule type" value="Genomic_DNA"/>
</dbReference>
<protein>
    <submittedName>
        <fullName evidence="1">Uncharacterized protein</fullName>
    </submittedName>
</protein>
<reference evidence="1" key="1">
    <citation type="submission" date="2019-08" db="EMBL/GenBank/DDBJ databases">
        <authorList>
            <person name="Kucharzyk K."/>
            <person name="Murdoch R.W."/>
            <person name="Higgins S."/>
            <person name="Loffler F."/>
        </authorList>
    </citation>
    <scope>NUCLEOTIDE SEQUENCE</scope>
</reference>
<organism evidence="1">
    <name type="scientific">bioreactor metagenome</name>
    <dbReference type="NCBI Taxonomy" id="1076179"/>
    <lineage>
        <taxon>unclassified sequences</taxon>
        <taxon>metagenomes</taxon>
        <taxon>ecological metagenomes</taxon>
    </lineage>
</organism>
<gene>
    <name evidence="1" type="ORF">SDC9_42348</name>
</gene>
<dbReference type="AlphaFoldDB" id="A0A644W0T0"/>